<reference evidence="2 3" key="1">
    <citation type="journal article" date="2014" name="Genome Biol.">
        <title>Transcriptome and methylome profiling reveals relics of genome dominance in the mesopolyploid Brassica oleracea.</title>
        <authorList>
            <person name="Parkin I.A."/>
            <person name="Koh C."/>
            <person name="Tang H."/>
            <person name="Robinson S.J."/>
            <person name="Kagale S."/>
            <person name="Clarke W.E."/>
            <person name="Town C.D."/>
            <person name="Nixon J."/>
            <person name="Krishnakumar V."/>
            <person name="Bidwell S.L."/>
            <person name="Denoeud F."/>
            <person name="Belcram H."/>
            <person name="Links M.G."/>
            <person name="Just J."/>
            <person name="Clarke C."/>
            <person name="Bender T."/>
            <person name="Huebert T."/>
            <person name="Mason A.S."/>
            <person name="Pires J.C."/>
            <person name="Barker G."/>
            <person name="Moore J."/>
            <person name="Walley P.G."/>
            <person name="Manoli S."/>
            <person name="Batley J."/>
            <person name="Edwards D."/>
            <person name="Nelson M.N."/>
            <person name="Wang X."/>
            <person name="Paterson A.H."/>
            <person name="King G."/>
            <person name="Bancroft I."/>
            <person name="Chalhoub B."/>
            <person name="Sharpe A.G."/>
        </authorList>
    </citation>
    <scope>NUCLEOTIDE SEQUENCE</scope>
    <source>
        <strain evidence="2 3">cv. TO1000</strain>
    </source>
</reference>
<evidence type="ECO:0000313" key="3">
    <source>
        <dbReference type="Proteomes" id="UP000032141"/>
    </source>
</evidence>
<dbReference type="AlphaFoldDB" id="A0A0D3CSV0"/>
<protein>
    <submittedName>
        <fullName evidence="2">Uncharacterized protein</fullName>
    </submittedName>
</protein>
<accession>A0A0D3CSV0</accession>
<organism evidence="2 3">
    <name type="scientific">Brassica oleracea var. oleracea</name>
    <dbReference type="NCBI Taxonomy" id="109376"/>
    <lineage>
        <taxon>Eukaryota</taxon>
        <taxon>Viridiplantae</taxon>
        <taxon>Streptophyta</taxon>
        <taxon>Embryophyta</taxon>
        <taxon>Tracheophyta</taxon>
        <taxon>Spermatophyta</taxon>
        <taxon>Magnoliopsida</taxon>
        <taxon>eudicotyledons</taxon>
        <taxon>Gunneridae</taxon>
        <taxon>Pentapetalae</taxon>
        <taxon>rosids</taxon>
        <taxon>malvids</taxon>
        <taxon>Brassicales</taxon>
        <taxon>Brassicaceae</taxon>
        <taxon>Brassiceae</taxon>
        <taxon>Brassica</taxon>
    </lineage>
</organism>
<dbReference type="HOGENOM" id="CLU_1051083_0_0_1"/>
<feature type="compositionally biased region" description="Basic and acidic residues" evidence="1">
    <location>
        <begin position="1"/>
        <end position="25"/>
    </location>
</feature>
<keyword evidence="3" id="KW-1185">Reference proteome</keyword>
<evidence type="ECO:0000313" key="2">
    <source>
        <dbReference type="EnsemblPlants" id="Bo6g058780.1"/>
    </source>
</evidence>
<proteinExistence type="predicted"/>
<evidence type="ECO:0000256" key="1">
    <source>
        <dbReference type="SAM" id="MobiDB-lite"/>
    </source>
</evidence>
<name>A0A0D3CSV0_BRAOL</name>
<dbReference type="EnsemblPlants" id="Bo6g058780.1">
    <property type="protein sequence ID" value="Bo6g058780.1"/>
    <property type="gene ID" value="Bo6g058780"/>
</dbReference>
<dbReference type="Proteomes" id="UP000032141">
    <property type="component" value="Chromosome C6"/>
</dbReference>
<dbReference type="Gramene" id="Bo6g058780.1">
    <property type="protein sequence ID" value="Bo6g058780.1"/>
    <property type="gene ID" value="Bo6g058780"/>
</dbReference>
<feature type="region of interest" description="Disordered" evidence="1">
    <location>
        <begin position="1"/>
        <end position="56"/>
    </location>
</feature>
<sequence length="265" mass="30794">MEIPPRDQTRLGERRGGIGRREKGSKVKKKVNSNDGTIAAPSDTVKGKGPSKTSLHEDRRWLRSIDRQNITSIDRSPLNCVDRQSFKSIESPLNCVCRHSHQSQEPMLASNTKPDSTTCLGAWYTWDRFFKQVWKDFLDVDCNILEVMILNFKSCEPLLFSNLFQRDCSFVLLEDKQKGSWTIWKKIVILVSFGALLSVELHTRSFELDFQCRRFEVNQYHVAEVMPVLLKSDQSASREEAVEEMKDYRSMKQHWCRSMSRKLEP</sequence>
<reference evidence="2" key="2">
    <citation type="submission" date="2015-03" db="UniProtKB">
        <authorList>
            <consortium name="EnsemblPlants"/>
        </authorList>
    </citation>
    <scope>IDENTIFICATION</scope>
</reference>